<dbReference type="InterPro" id="IPR005693">
    <property type="entry name" value="Mce"/>
</dbReference>
<name>A0ABP3S2K3_9ACTN</name>
<keyword evidence="1" id="KW-1133">Transmembrane helix</keyword>
<organism evidence="4 5">
    <name type="scientific">Sporichthya brevicatena</name>
    <dbReference type="NCBI Taxonomy" id="171442"/>
    <lineage>
        <taxon>Bacteria</taxon>
        <taxon>Bacillati</taxon>
        <taxon>Actinomycetota</taxon>
        <taxon>Actinomycetes</taxon>
        <taxon>Sporichthyales</taxon>
        <taxon>Sporichthyaceae</taxon>
        <taxon>Sporichthya</taxon>
    </lineage>
</organism>
<keyword evidence="1" id="KW-0472">Membrane</keyword>
<sequence>MNAMSVRGAVVRLVAFAVVAAFIGMLLHNTLTNRLAGPTASYSATFTDASGLHPGDNVRVAGVRVGRVDAVKLRDNVAWVKFTVRAEQPVLRSTSAAIRYQNLIGQRYLALLPGPGSADALPPGSEIPLTQTQDAFDLTVVTNGFQPLFEVLSPADINRLAGQLIQVLQGEGGSITSLLRTTAELSGRLADRDEVIGRVVENLAQVAGDIAQRDTEVDALVGQLQRLSAAAAKDRTRIGSSIAALADLTDATTGLLTDIRPLLREDVAKLNRVLATYARANKPFGEAVRGLPVALSAFARQMQYGSWINIYICNLTAGSQRLLDSGSNSEVCA</sequence>
<dbReference type="PANTHER" id="PTHR33371:SF17">
    <property type="entry name" value="MCE-FAMILY PROTEIN MCE1B"/>
    <property type="match status" value="1"/>
</dbReference>
<proteinExistence type="predicted"/>
<dbReference type="EMBL" id="BAAAHE010000019">
    <property type="protein sequence ID" value="GAA0621006.1"/>
    <property type="molecule type" value="Genomic_DNA"/>
</dbReference>
<dbReference type="PANTHER" id="PTHR33371">
    <property type="entry name" value="INTERMEMBRANE PHOSPHOLIPID TRANSPORT SYSTEM BINDING PROTEIN MLAD-RELATED"/>
    <property type="match status" value="1"/>
</dbReference>
<evidence type="ECO:0000259" key="3">
    <source>
        <dbReference type="Pfam" id="PF11887"/>
    </source>
</evidence>
<protein>
    <submittedName>
        <fullName evidence="4">MlaD family protein</fullName>
    </submittedName>
</protein>
<dbReference type="InterPro" id="IPR024516">
    <property type="entry name" value="Mce_C"/>
</dbReference>
<dbReference type="Pfam" id="PF11887">
    <property type="entry name" value="Mce4_CUP1"/>
    <property type="match status" value="1"/>
</dbReference>
<feature type="transmembrane region" description="Helical" evidence="1">
    <location>
        <begin position="9"/>
        <end position="27"/>
    </location>
</feature>
<keyword evidence="5" id="KW-1185">Reference proteome</keyword>
<reference evidence="5" key="1">
    <citation type="journal article" date="2019" name="Int. J. Syst. Evol. Microbiol.">
        <title>The Global Catalogue of Microorganisms (GCM) 10K type strain sequencing project: providing services to taxonomists for standard genome sequencing and annotation.</title>
        <authorList>
            <consortium name="The Broad Institute Genomics Platform"/>
            <consortium name="The Broad Institute Genome Sequencing Center for Infectious Disease"/>
            <person name="Wu L."/>
            <person name="Ma J."/>
        </authorList>
    </citation>
    <scope>NUCLEOTIDE SEQUENCE [LARGE SCALE GENOMIC DNA]</scope>
    <source>
        <strain evidence="5">JCM 10671</strain>
    </source>
</reference>
<evidence type="ECO:0000256" key="1">
    <source>
        <dbReference type="SAM" id="Phobius"/>
    </source>
</evidence>
<dbReference type="InterPro" id="IPR052336">
    <property type="entry name" value="MlaD_Phospholipid_Transporter"/>
</dbReference>
<keyword evidence="1" id="KW-0812">Transmembrane</keyword>
<dbReference type="Proteomes" id="UP001500957">
    <property type="component" value="Unassembled WGS sequence"/>
</dbReference>
<evidence type="ECO:0000259" key="2">
    <source>
        <dbReference type="Pfam" id="PF02470"/>
    </source>
</evidence>
<evidence type="ECO:0000313" key="4">
    <source>
        <dbReference type="EMBL" id="GAA0621006.1"/>
    </source>
</evidence>
<feature type="domain" description="Mammalian cell entry C-terminal" evidence="3">
    <location>
        <begin position="118"/>
        <end position="261"/>
    </location>
</feature>
<accession>A0ABP3S2K3</accession>
<dbReference type="RefSeq" id="WP_344605078.1">
    <property type="nucleotide sequence ID" value="NZ_BAAAHE010000019.1"/>
</dbReference>
<feature type="domain" description="Mce/MlaD" evidence="2">
    <location>
        <begin position="40"/>
        <end position="114"/>
    </location>
</feature>
<dbReference type="NCBIfam" id="TIGR00996">
    <property type="entry name" value="Mtu_fam_mce"/>
    <property type="match status" value="1"/>
</dbReference>
<dbReference type="InterPro" id="IPR003399">
    <property type="entry name" value="Mce/MlaD"/>
</dbReference>
<dbReference type="Pfam" id="PF02470">
    <property type="entry name" value="MlaD"/>
    <property type="match status" value="1"/>
</dbReference>
<comment type="caution">
    <text evidence="4">The sequence shown here is derived from an EMBL/GenBank/DDBJ whole genome shotgun (WGS) entry which is preliminary data.</text>
</comment>
<evidence type="ECO:0000313" key="5">
    <source>
        <dbReference type="Proteomes" id="UP001500957"/>
    </source>
</evidence>
<gene>
    <name evidence="4" type="ORF">GCM10009547_24540</name>
</gene>